<dbReference type="GO" id="GO:0051731">
    <property type="term" value="F:polynucleotide 5'-hydroxyl-kinase activity"/>
    <property type="evidence" value="ECO:0007669"/>
    <property type="project" value="InterPro"/>
</dbReference>
<dbReference type="Gene3D" id="3.40.50.300">
    <property type="entry name" value="P-loop containing nucleotide triphosphate hydrolases"/>
    <property type="match status" value="1"/>
</dbReference>
<comment type="similarity">
    <text evidence="3">Belongs to the Clp1 family. NOL9/GRC3 subfamily.</text>
</comment>
<evidence type="ECO:0000256" key="2">
    <source>
        <dbReference type="ARBA" id="ARBA00004604"/>
    </source>
</evidence>
<protein>
    <recommendedName>
        <fullName evidence="5">Polynucleotide 5'-hydroxyl-kinase GRC3</fullName>
    </recommendedName>
    <alternativeName>
        <fullName evidence="4">Polynucleotide 5'-hydroxyl-kinase grc3</fullName>
    </alternativeName>
</protein>
<feature type="compositionally biased region" description="Polar residues" evidence="12">
    <location>
        <begin position="475"/>
        <end position="486"/>
    </location>
</feature>
<feature type="region of interest" description="Disordered" evidence="12">
    <location>
        <begin position="592"/>
        <end position="631"/>
    </location>
</feature>
<evidence type="ECO:0000256" key="12">
    <source>
        <dbReference type="SAM" id="MobiDB-lite"/>
    </source>
</evidence>
<comment type="caution">
    <text evidence="14">The sequence shown here is derived from an EMBL/GenBank/DDBJ whole genome shotgun (WGS) entry which is preliminary data.</text>
</comment>
<sequence length="664" mass="71733">MALIHLSAALSRLDSPSIIPVRQHSSIRPNKKNLQRKAGGHLLITTPEPERLLILGSYGVKVREGEATIAGAVLTPSDDVQWLHAPHCHALPILRTTDDTVLELHPHPAARGLRQLETLNPVFSNLWNESTSQGAPGRHKPAGTFQIIYTSEDAPKRAILQELVSPAEWNKKLSSLMGAKRTNTPAILLSGPKSSGKSTFGRLLTNRLLTHRGGSKAKTWPAVYVLDLDPGQPEFSPPGVVSLSKICIPNLSPPFCHPTLESTEGQLRAHAIASVTPALDPAHFIECALDLISYYRRSADAKCPLLINTPGWIQGTGLDILCDLITAILPTEVIYMSQDGPEETVASLQSACNSASTNPIPLSTLPSQPGDPASSRTPLSLRTMQTMSCFHQRPQRDSQTGGEWDPTPLTHVRPWRVRYSGPENKRGFLGLLCYDHQPAPELLAEAINGTVLALVKLESRAALRDLLLPLPSSSQGHNPQPPTTSAGEEDDAIVAPTSSSKVNVRAAAGHTHPLPLIPNPLGRILDPRHSRLLGLVLVRGVDVARGELQLVTPLPAEHIATVPGQELVLVAGRFDTPTWAYAEDLYSRRAAAKGQRKGLSGGGGDDDDEDEDGDGDGDEDEEGEGGKVVQERWSEVPWVEMLHGSQKKAVGSKVWRVRRDLGRG</sequence>
<dbReference type="Pfam" id="PF16575">
    <property type="entry name" value="CLP1_P"/>
    <property type="match status" value="1"/>
</dbReference>
<dbReference type="InterPro" id="IPR032319">
    <property type="entry name" value="CLP1_P"/>
</dbReference>
<dbReference type="GO" id="GO:0005524">
    <property type="term" value="F:ATP binding"/>
    <property type="evidence" value="ECO:0007669"/>
    <property type="project" value="UniProtKB-KW"/>
</dbReference>
<keyword evidence="6" id="KW-0698">rRNA processing</keyword>
<dbReference type="PANTHER" id="PTHR12755:SF3">
    <property type="entry name" value="POLYNUCLEOTIDE 5'-HYDROXYL-KINASE NOL9"/>
    <property type="match status" value="1"/>
</dbReference>
<comment type="subcellular location">
    <subcellularLocation>
        <location evidence="2">Nucleus</location>
        <location evidence="2">Nucleolus</location>
    </subcellularLocation>
</comment>
<evidence type="ECO:0000256" key="9">
    <source>
        <dbReference type="ARBA" id="ARBA00022777"/>
    </source>
</evidence>
<evidence type="ECO:0000259" key="13">
    <source>
        <dbReference type="Pfam" id="PF16575"/>
    </source>
</evidence>
<keyword evidence="11" id="KW-0539">Nucleus</keyword>
<dbReference type="EMBL" id="MU853345">
    <property type="protein sequence ID" value="KAK4111562.1"/>
    <property type="molecule type" value="Genomic_DNA"/>
</dbReference>
<keyword evidence="8" id="KW-0547">Nucleotide-binding</keyword>
<comment type="function">
    <text evidence="1">Polynucleotide 5'-kinase involved in rRNA processing.</text>
</comment>
<accession>A0AAN6YQL8</accession>
<evidence type="ECO:0000256" key="8">
    <source>
        <dbReference type="ARBA" id="ARBA00022741"/>
    </source>
</evidence>
<evidence type="ECO:0000313" key="15">
    <source>
        <dbReference type="Proteomes" id="UP001302812"/>
    </source>
</evidence>
<organism evidence="14 15">
    <name type="scientific">Canariomyces notabilis</name>
    <dbReference type="NCBI Taxonomy" id="2074819"/>
    <lineage>
        <taxon>Eukaryota</taxon>
        <taxon>Fungi</taxon>
        <taxon>Dikarya</taxon>
        <taxon>Ascomycota</taxon>
        <taxon>Pezizomycotina</taxon>
        <taxon>Sordariomycetes</taxon>
        <taxon>Sordariomycetidae</taxon>
        <taxon>Sordariales</taxon>
        <taxon>Chaetomiaceae</taxon>
        <taxon>Canariomyces</taxon>
    </lineage>
</organism>
<reference evidence="14" key="2">
    <citation type="submission" date="2023-05" db="EMBL/GenBank/DDBJ databases">
        <authorList>
            <consortium name="Lawrence Berkeley National Laboratory"/>
            <person name="Steindorff A."/>
            <person name="Hensen N."/>
            <person name="Bonometti L."/>
            <person name="Westerberg I."/>
            <person name="Brannstrom I.O."/>
            <person name="Guillou S."/>
            <person name="Cros-Aarteil S."/>
            <person name="Calhoun S."/>
            <person name="Haridas S."/>
            <person name="Kuo A."/>
            <person name="Mondo S."/>
            <person name="Pangilinan J."/>
            <person name="Riley R."/>
            <person name="Labutti K."/>
            <person name="Andreopoulos B."/>
            <person name="Lipzen A."/>
            <person name="Chen C."/>
            <person name="Yanf M."/>
            <person name="Daum C."/>
            <person name="Ng V."/>
            <person name="Clum A."/>
            <person name="Ohm R."/>
            <person name="Martin F."/>
            <person name="Silar P."/>
            <person name="Natvig D."/>
            <person name="Lalanne C."/>
            <person name="Gautier V."/>
            <person name="Ament-Velasquez S.L."/>
            <person name="Kruys A."/>
            <person name="Hutchinson M.I."/>
            <person name="Powell A.J."/>
            <person name="Barry K."/>
            <person name="Miller A.N."/>
            <person name="Grigoriev I.V."/>
            <person name="Debuchy R."/>
            <person name="Gladieux P."/>
            <person name="Thoren M.H."/>
            <person name="Johannesson H."/>
        </authorList>
    </citation>
    <scope>NUCLEOTIDE SEQUENCE</scope>
    <source>
        <strain evidence="14">CBS 508.74</strain>
    </source>
</reference>
<proteinExistence type="inferred from homology"/>
<evidence type="ECO:0000256" key="3">
    <source>
        <dbReference type="ARBA" id="ARBA00011003"/>
    </source>
</evidence>
<feature type="domain" description="Clp1 P-loop" evidence="13">
    <location>
        <begin position="191"/>
        <end position="391"/>
    </location>
</feature>
<reference evidence="14" key="1">
    <citation type="journal article" date="2023" name="Mol. Phylogenet. Evol.">
        <title>Genome-scale phylogeny and comparative genomics of the fungal order Sordariales.</title>
        <authorList>
            <person name="Hensen N."/>
            <person name="Bonometti L."/>
            <person name="Westerberg I."/>
            <person name="Brannstrom I.O."/>
            <person name="Guillou S."/>
            <person name="Cros-Aarteil S."/>
            <person name="Calhoun S."/>
            <person name="Haridas S."/>
            <person name="Kuo A."/>
            <person name="Mondo S."/>
            <person name="Pangilinan J."/>
            <person name="Riley R."/>
            <person name="LaButti K."/>
            <person name="Andreopoulos B."/>
            <person name="Lipzen A."/>
            <person name="Chen C."/>
            <person name="Yan M."/>
            <person name="Daum C."/>
            <person name="Ng V."/>
            <person name="Clum A."/>
            <person name="Steindorff A."/>
            <person name="Ohm R.A."/>
            <person name="Martin F."/>
            <person name="Silar P."/>
            <person name="Natvig D.O."/>
            <person name="Lalanne C."/>
            <person name="Gautier V."/>
            <person name="Ament-Velasquez S.L."/>
            <person name="Kruys A."/>
            <person name="Hutchinson M.I."/>
            <person name="Powell A.J."/>
            <person name="Barry K."/>
            <person name="Miller A.N."/>
            <person name="Grigoriev I.V."/>
            <person name="Debuchy R."/>
            <person name="Gladieux P."/>
            <person name="Hiltunen Thoren M."/>
            <person name="Johannesson H."/>
        </authorList>
    </citation>
    <scope>NUCLEOTIDE SEQUENCE</scope>
    <source>
        <strain evidence="14">CBS 508.74</strain>
    </source>
</reference>
<dbReference type="InterPro" id="IPR027417">
    <property type="entry name" value="P-loop_NTPase"/>
</dbReference>
<evidence type="ECO:0000256" key="6">
    <source>
        <dbReference type="ARBA" id="ARBA00022552"/>
    </source>
</evidence>
<dbReference type="AlphaFoldDB" id="A0AAN6YQL8"/>
<dbReference type="RefSeq" id="XP_064669132.1">
    <property type="nucleotide sequence ID" value="XM_064808614.1"/>
</dbReference>
<dbReference type="Proteomes" id="UP001302812">
    <property type="component" value="Unassembled WGS sequence"/>
</dbReference>
<keyword evidence="15" id="KW-1185">Reference proteome</keyword>
<dbReference type="GO" id="GO:0005730">
    <property type="term" value="C:nucleolus"/>
    <property type="evidence" value="ECO:0007669"/>
    <property type="project" value="UniProtKB-SubCell"/>
</dbReference>
<evidence type="ECO:0000256" key="11">
    <source>
        <dbReference type="ARBA" id="ARBA00023242"/>
    </source>
</evidence>
<keyword evidence="7" id="KW-0808">Transferase</keyword>
<evidence type="ECO:0000256" key="7">
    <source>
        <dbReference type="ARBA" id="ARBA00022679"/>
    </source>
</evidence>
<dbReference type="PANTHER" id="PTHR12755">
    <property type="entry name" value="CLEAVAGE/POLYADENYLATION FACTOR IA SUBUNIT CLP1P"/>
    <property type="match status" value="1"/>
</dbReference>
<dbReference type="FunFam" id="3.40.50.300:FF:001156">
    <property type="entry name" value="Polynucleotide 5-hydroxyl-kinase grc3"/>
    <property type="match status" value="1"/>
</dbReference>
<dbReference type="GO" id="GO:0000448">
    <property type="term" value="P:cleavage in ITS2 between 5.8S rRNA and LSU-rRNA of tricistronic rRNA transcript (SSU-rRNA, 5.8S rRNA, LSU-rRNA)"/>
    <property type="evidence" value="ECO:0007669"/>
    <property type="project" value="TreeGrafter"/>
</dbReference>
<dbReference type="GeneID" id="89932737"/>
<name>A0AAN6YQL8_9PEZI</name>
<evidence type="ECO:0000256" key="10">
    <source>
        <dbReference type="ARBA" id="ARBA00022840"/>
    </source>
</evidence>
<keyword evidence="10" id="KW-0067">ATP-binding</keyword>
<feature type="region of interest" description="Disordered" evidence="12">
    <location>
        <begin position="469"/>
        <end position="489"/>
    </location>
</feature>
<keyword evidence="9" id="KW-0418">Kinase</keyword>
<feature type="compositionally biased region" description="Acidic residues" evidence="12">
    <location>
        <begin position="604"/>
        <end position="623"/>
    </location>
</feature>
<evidence type="ECO:0000313" key="14">
    <source>
        <dbReference type="EMBL" id="KAK4111562.1"/>
    </source>
</evidence>
<dbReference type="InterPro" id="IPR045116">
    <property type="entry name" value="Clp1/Grc3"/>
</dbReference>
<evidence type="ECO:0000256" key="1">
    <source>
        <dbReference type="ARBA" id="ARBA00003798"/>
    </source>
</evidence>
<gene>
    <name evidence="14" type="ORF">N656DRAFT_140834</name>
</gene>
<evidence type="ECO:0000256" key="5">
    <source>
        <dbReference type="ARBA" id="ARBA00019824"/>
    </source>
</evidence>
<evidence type="ECO:0000256" key="4">
    <source>
        <dbReference type="ARBA" id="ARBA00018706"/>
    </source>
</evidence>